<organism evidence="2 3">
    <name type="scientific">Elaeophora elaphi</name>
    <dbReference type="NCBI Taxonomy" id="1147741"/>
    <lineage>
        <taxon>Eukaryota</taxon>
        <taxon>Metazoa</taxon>
        <taxon>Ecdysozoa</taxon>
        <taxon>Nematoda</taxon>
        <taxon>Chromadorea</taxon>
        <taxon>Rhabditida</taxon>
        <taxon>Spirurina</taxon>
        <taxon>Spiruromorpha</taxon>
        <taxon>Filarioidea</taxon>
        <taxon>Onchocercidae</taxon>
        <taxon>Elaeophora</taxon>
    </lineage>
</organism>
<evidence type="ECO:0000256" key="1">
    <source>
        <dbReference type="SAM" id="MobiDB-lite"/>
    </source>
</evidence>
<reference evidence="3" key="1">
    <citation type="submission" date="2017-02" db="UniProtKB">
        <authorList>
            <consortium name="WormBaseParasite"/>
        </authorList>
    </citation>
    <scope>IDENTIFICATION</scope>
</reference>
<dbReference type="AlphaFoldDB" id="A0A0R3RKW6"/>
<feature type="region of interest" description="Disordered" evidence="1">
    <location>
        <begin position="348"/>
        <end position="374"/>
    </location>
</feature>
<proteinExistence type="predicted"/>
<sequence>MIEKNIADTDNSNNTITVTKPTDNTDNITKLCLEPIRKNKESNPENVTVYIHDIETYDNLNTFPISSSPADEEQSVQELNNLKLNLKCNRKVPDNEKHQSLPYTLISSFEEKDNQQSTIKNYLMLPKRHTKLTPVSSSSDSAETTSPVSPFASTSITFQYPDLKKQEAAYDALISRNIDQAKISESLYENQEVRNANSATTDCINECETLTDFTDQIEIQQALKQLDDALDEQIPIETFQSLNSGKCNMETTEGKTESTSKKSVKQLVEMLDSKQLQFGRWNELSKLHPTVSNQDSDLTSDCDSNTEMKAPSCAFDHPPETSAKPSLIGVSIFGLNDGKSIAEIIAEKKNPKNRSLHKRPPTSPKPVLKKPLPIPKLPTLDEDEQQKWLDHPSSSTQAIHSSFGKPICDNRRENMIVTIEKKPIIRTRHQKVSNSEMLPTIIKVEDSESFVNYPQAAIDIASSSVASMVIDTTRKDSGQQCPCEGQHVIVNHIYENLNQNGNDQYLETSFDGPIAMTVISESKNGTTKDLDASHIFHQHQQQRWEDSVADKGKLFIDNTSTVISVSSNDACNYVNDVKWRSDPEKRTNFDVSLENDRNSEPIPPPRTFLKHCSYDSVPDKRMMQRSTSMYYSSNSNESNDTATNFSANTVQQHPSIINRSSSLSIPETARVPVRPKPAPRRIDCMKRTTITVDVPEVMKFS</sequence>
<feature type="compositionally biased region" description="Polar residues" evidence="1">
    <location>
        <begin position="8"/>
        <end position="21"/>
    </location>
</feature>
<protein>
    <submittedName>
        <fullName evidence="3">TACC_C domain-containing protein</fullName>
    </submittedName>
</protein>
<evidence type="ECO:0000313" key="2">
    <source>
        <dbReference type="Proteomes" id="UP000050640"/>
    </source>
</evidence>
<keyword evidence="2" id="KW-1185">Reference proteome</keyword>
<accession>A0A0R3RKW6</accession>
<evidence type="ECO:0000313" key="3">
    <source>
        <dbReference type="WBParaSite" id="EEL_0000212501-mRNA-1"/>
    </source>
</evidence>
<dbReference type="Proteomes" id="UP000050640">
    <property type="component" value="Unplaced"/>
</dbReference>
<feature type="compositionally biased region" description="Basic residues" evidence="1">
    <location>
        <begin position="351"/>
        <end position="360"/>
    </location>
</feature>
<name>A0A0R3RKW6_9BILA</name>
<dbReference type="WBParaSite" id="EEL_0000212501-mRNA-1">
    <property type="protein sequence ID" value="EEL_0000212501-mRNA-1"/>
    <property type="gene ID" value="EEL_0000212501"/>
</dbReference>
<feature type="region of interest" description="Disordered" evidence="1">
    <location>
        <begin position="1"/>
        <end position="21"/>
    </location>
</feature>
<dbReference type="STRING" id="1147741.A0A0R3RKW6"/>
<feature type="region of interest" description="Disordered" evidence="1">
    <location>
        <begin position="657"/>
        <end position="678"/>
    </location>
</feature>